<reference evidence="2" key="1">
    <citation type="journal article" date="2020" name="Nature">
        <title>Giant virus diversity and host interactions through global metagenomics.</title>
        <authorList>
            <person name="Schulz F."/>
            <person name="Roux S."/>
            <person name="Paez-Espino D."/>
            <person name="Jungbluth S."/>
            <person name="Walsh D.A."/>
            <person name="Denef V.J."/>
            <person name="McMahon K.D."/>
            <person name="Konstantinidis K.T."/>
            <person name="Eloe-Fadrosh E.A."/>
            <person name="Kyrpides N.C."/>
            <person name="Woyke T."/>
        </authorList>
    </citation>
    <scope>NUCLEOTIDE SEQUENCE</scope>
    <source>
        <strain evidence="2">GVMAG-M-3300023179-71</strain>
    </source>
</reference>
<evidence type="ECO:0000256" key="1">
    <source>
        <dbReference type="SAM" id="MobiDB-lite"/>
    </source>
</evidence>
<name>A0A6C0H5J8_9ZZZZ</name>
<dbReference type="AlphaFoldDB" id="A0A6C0H5J8"/>
<protein>
    <submittedName>
        <fullName evidence="2">Uncharacterized protein</fullName>
    </submittedName>
</protein>
<feature type="region of interest" description="Disordered" evidence="1">
    <location>
        <begin position="67"/>
        <end position="89"/>
    </location>
</feature>
<dbReference type="EMBL" id="MN739883">
    <property type="protein sequence ID" value="QHT75838.1"/>
    <property type="molecule type" value="Genomic_DNA"/>
</dbReference>
<evidence type="ECO:0000313" key="2">
    <source>
        <dbReference type="EMBL" id="QHT75838.1"/>
    </source>
</evidence>
<sequence>MVKYPFYNVNPNFVNVDNSNDPSILSDNKIPNGPHTIHTPYTSNILSAKASAIKGGKKYKSLYMKKYRKSKKSKTRKNKKSRKFKGGYSQYQNNLPLTPTYALSAKYISPSMSALANPPIYTRLSNCTNCVDNYNYNTNKGFPSKGH</sequence>
<proteinExistence type="predicted"/>
<accession>A0A6C0H5J8</accession>
<feature type="compositionally biased region" description="Basic residues" evidence="1">
    <location>
        <begin position="67"/>
        <end position="85"/>
    </location>
</feature>
<organism evidence="2">
    <name type="scientific">viral metagenome</name>
    <dbReference type="NCBI Taxonomy" id="1070528"/>
    <lineage>
        <taxon>unclassified sequences</taxon>
        <taxon>metagenomes</taxon>
        <taxon>organismal metagenomes</taxon>
    </lineage>
</organism>